<dbReference type="EMBL" id="CAXAMN010024917">
    <property type="protein sequence ID" value="CAK9090955.1"/>
    <property type="molecule type" value="Genomic_DNA"/>
</dbReference>
<gene>
    <name evidence="1" type="ORF">CCMP2556_LOCUS43658</name>
</gene>
<dbReference type="CDD" id="cd03046">
    <property type="entry name" value="GST_N_GTT1_like"/>
    <property type="match status" value="1"/>
</dbReference>
<evidence type="ECO:0000313" key="2">
    <source>
        <dbReference type="Proteomes" id="UP001642484"/>
    </source>
</evidence>
<name>A0ABP0QU69_9DINO</name>
<dbReference type="PROSITE" id="PS50405">
    <property type="entry name" value="GST_CTER"/>
    <property type="match status" value="1"/>
</dbReference>
<dbReference type="InterPro" id="IPR010987">
    <property type="entry name" value="Glutathione-S-Trfase_C-like"/>
</dbReference>
<dbReference type="SFLD" id="SFLDS00019">
    <property type="entry name" value="Glutathione_Transferase_(cytos"/>
    <property type="match status" value="1"/>
</dbReference>
<dbReference type="InterPro" id="IPR036282">
    <property type="entry name" value="Glutathione-S-Trfase_C_sf"/>
</dbReference>
<reference evidence="1 2" key="1">
    <citation type="submission" date="2024-02" db="EMBL/GenBank/DDBJ databases">
        <authorList>
            <person name="Chen Y."/>
            <person name="Shah S."/>
            <person name="Dougan E. K."/>
            <person name="Thang M."/>
            <person name="Chan C."/>
        </authorList>
    </citation>
    <scope>NUCLEOTIDE SEQUENCE [LARGE SCALE GENOMIC DNA]</scope>
</reference>
<proteinExistence type="predicted"/>
<dbReference type="InterPro" id="IPR004045">
    <property type="entry name" value="Glutathione_S-Trfase_N"/>
</dbReference>
<dbReference type="PANTHER" id="PTHR44051">
    <property type="entry name" value="GLUTATHIONE S-TRANSFERASE-RELATED"/>
    <property type="match status" value="1"/>
</dbReference>
<dbReference type="SUPFAM" id="SSF52833">
    <property type="entry name" value="Thioredoxin-like"/>
    <property type="match status" value="1"/>
</dbReference>
<accession>A0ABP0QU69</accession>
<dbReference type="Pfam" id="PF00043">
    <property type="entry name" value="GST_C"/>
    <property type="match status" value="1"/>
</dbReference>
<dbReference type="Gene3D" id="3.40.30.10">
    <property type="entry name" value="Glutaredoxin"/>
    <property type="match status" value="1"/>
</dbReference>
<organism evidence="1 2">
    <name type="scientific">Durusdinium trenchii</name>
    <dbReference type="NCBI Taxonomy" id="1381693"/>
    <lineage>
        <taxon>Eukaryota</taxon>
        <taxon>Sar</taxon>
        <taxon>Alveolata</taxon>
        <taxon>Dinophyceae</taxon>
        <taxon>Suessiales</taxon>
        <taxon>Symbiodiniaceae</taxon>
        <taxon>Durusdinium</taxon>
    </lineage>
</organism>
<dbReference type="InterPro" id="IPR004046">
    <property type="entry name" value="GST_C"/>
</dbReference>
<evidence type="ECO:0000313" key="1">
    <source>
        <dbReference type="EMBL" id="CAK9090955.1"/>
    </source>
</evidence>
<dbReference type="Pfam" id="PF13417">
    <property type="entry name" value="GST_N_3"/>
    <property type="match status" value="1"/>
</dbReference>
<comment type="caution">
    <text evidence="1">The sequence shown here is derived from an EMBL/GenBank/DDBJ whole genome shotgun (WGS) entry which is preliminary data.</text>
</comment>
<dbReference type="PROSITE" id="PS50404">
    <property type="entry name" value="GST_NTER"/>
    <property type="match status" value="1"/>
</dbReference>
<sequence>MKRLLLLVIGVFAVLCRPSAFLAPRQLRLFCRHSAAGHGTEPLQSGSPDMTWFGLGAVLLLVPTFGARHVRSRRVARAAGPVLFGSPGSRSPLVNWYLHEIGQDFEMVDAARVDRYSMQYPSPFGKIPALADGDLQVFESGAILMFLADKYGGLDTPEKRAEVNKWIVWANATLDPICFKEDGNGRVLDTGLRGEPQALQVLDNLLDKSEFLLGSGEESFSVADVAVGSYLLYVPLFFPDVSVAKWHHIQRYMLQLLERPAYQRAFGAGTAEKLMTIVSKKGDSKMFGLF</sequence>
<dbReference type="InterPro" id="IPR040079">
    <property type="entry name" value="Glutathione_S-Trfase"/>
</dbReference>
<dbReference type="Gene3D" id="1.20.1050.10">
    <property type="match status" value="1"/>
</dbReference>
<dbReference type="InterPro" id="IPR036249">
    <property type="entry name" value="Thioredoxin-like_sf"/>
</dbReference>
<dbReference type="PANTHER" id="PTHR44051:SF8">
    <property type="entry name" value="GLUTATHIONE S-TRANSFERASE GSTA"/>
    <property type="match status" value="1"/>
</dbReference>
<keyword evidence="2" id="KW-1185">Reference proteome</keyword>
<dbReference type="Proteomes" id="UP001642484">
    <property type="component" value="Unassembled WGS sequence"/>
</dbReference>
<dbReference type="SUPFAM" id="SSF47616">
    <property type="entry name" value="GST C-terminal domain-like"/>
    <property type="match status" value="1"/>
</dbReference>
<protein>
    <submittedName>
        <fullName evidence="1">Uncharacterized protein</fullName>
    </submittedName>
</protein>